<evidence type="ECO:0000256" key="4">
    <source>
        <dbReference type="ARBA" id="ARBA00022692"/>
    </source>
</evidence>
<dbReference type="RefSeq" id="XP_014667739.1">
    <property type="nucleotide sequence ID" value="XM_014812253.1"/>
</dbReference>
<dbReference type="InterPro" id="IPR018108">
    <property type="entry name" value="MCP_transmembrane"/>
</dbReference>
<evidence type="ECO:0000313" key="11">
    <source>
        <dbReference type="RefSeq" id="XP_014667738.1"/>
    </source>
</evidence>
<organism evidence="10 12">
    <name type="scientific">Priapulus caudatus</name>
    <name type="common">Priapulid worm</name>
    <dbReference type="NCBI Taxonomy" id="37621"/>
    <lineage>
        <taxon>Eukaryota</taxon>
        <taxon>Metazoa</taxon>
        <taxon>Ecdysozoa</taxon>
        <taxon>Scalidophora</taxon>
        <taxon>Priapulida</taxon>
        <taxon>Priapulimorpha</taxon>
        <taxon>Priapulimorphida</taxon>
        <taxon>Priapulidae</taxon>
        <taxon>Priapulus</taxon>
    </lineage>
</organism>
<dbReference type="InterPro" id="IPR050391">
    <property type="entry name" value="Mito_Metabolite_Transporter"/>
</dbReference>
<dbReference type="SUPFAM" id="SSF103506">
    <property type="entry name" value="Mitochondrial carrier"/>
    <property type="match status" value="1"/>
</dbReference>
<protein>
    <submittedName>
        <fullName evidence="11 12">Mitochondrial uncoupling protein 2-like</fullName>
    </submittedName>
</protein>
<feature type="repeat" description="Solcar" evidence="8">
    <location>
        <begin position="14"/>
        <end position="102"/>
    </location>
</feature>
<dbReference type="GeneID" id="106809246"/>
<evidence type="ECO:0000256" key="5">
    <source>
        <dbReference type="ARBA" id="ARBA00022737"/>
    </source>
</evidence>
<keyword evidence="6" id="KW-1133">Transmembrane helix</keyword>
<comment type="subcellular location">
    <subcellularLocation>
        <location evidence="1">Membrane</location>
        <topology evidence="1">Multi-pass membrane protein</topology>
    </subcellularLocation>
</comment>
<dbReference type="Gene3D" id="1.50.40.10">
    <property type="entry name" value="Mitochondrial carrier domain"/>
    <property type="match status" value="1"/>
</dbReference>
<keyword evidence="7 8" id="KW-0472">Membrane</keyword>
<reference evidence="11 12" key="1">
    <citation type="submission" date="2025-05" db="UniProtKB">
        <authorList>
            <consortium name="RefSeq"/>
        </authorList>
    </citation>
    <scope>IDENTIFICATION</scope>
</reference>
<evidence type="ECO:0000256" key="1">
    <source>
        <dbReference type="ARBA" id="ARBA00004141"/>
    </source>
</evidence>
<name>A0ABM1E6B8_PRICU</name>
<evidence type="ECO:0000256" key="6">
    <source>
        <dbReference type="ARBA" id="ARBA00022989"/>
    </source>
</evidence>
<comment type="similarity">
    <text evidence="2 9">Belongs to the mitochondrial carrier (TC 2.A.29) family.</text>
</comment>
<sequence length="364" mass="39257">MSPPSTGPQPPAGVRLIAAGLAGCMAELCTMPLDTAKVRLQIQGEGGHGGPKPMYRGMFGTISTIVKMEGPKALYNGLAAGLQRQMAFASVRVGLYDTVKNFYNGILGGPNKDKVGIHLRIAAGITTGGTAVLCAQPTDVVKVRMQAQARGGSARYKGATHAYKTIFAHEGMRGLWKGLLPNVTRNATVNTTEVVCYDMIKEYILAYKLMKDGIPCHFVSAFCAGFITTVVVSPIDVVKTRFMNSAPGVYRGATQCAMQMMREGGPRAFYKGFVPAFMRLGSWNIAMFICFEQLKNLFMKARATRIELLIPSEIGIVPQRDQAAMLDYSSTGSMSSSGFGELPALSLWVGHDDIATELEPMHSH</sequence>
<proteinExistence type="inferred from homology"/>
<evidence type="ECO:0000256" key="8">
    <source>
        <dbReference type="PROSITE-ProRule" id="PRU00282"/>
    </source>
</evidence>
<evidence type="ECO:0000256" key="2">
    <source>
        <dbReference type="ARBA" id="ARBA00006375"/>
    </source>
</evidence>
<evidence type="ECO:0000256" key="9">
    <source>
        <dbReference type="RuleBase" id="RU000488"/>
    </source>
</evidence>
<dbReference type="InterPro" id="IPR023395">
    <property type="entry name" value="MCP_dom_sf"/>
</dbReference>
<evidence type="ECO:0000256" key="3">
    <source>
        <dbReference type="ARBA" id="ARBA00022448"/>
    </source>
</evidence>
<dbReference type="Pfam" id="PF00153">
    <property type="entry name" value="Mito_carr"/>
    <property type="match status" value="3"/>
</dbReference>
<dbReference type="PANTHER" id="PTHR45618">
    <property type="entry name" value="MITOCHONDRIAL DICARBOXYLATE CARRIER-RELATED"/>
    <property type="match status" value="1"/>
</dbReference>
<dbReference type="PRINTS" id="PR00784">
    <property type="entry name" value="MTUNCOUPLING"/>
</dbReference>
<dbReference type="Proteomes" id="UP000695022">
    <property type="component" value="Unplaced"/>
</dbReference>
<feature type="repeat" description="Solcar" evidence="8">
    <location>
        <begin position="115"/>
        <end position="203"/>
    </location>
</feature>
<dbReference type="InterPro" id="IPR002067">
    <property type="entry name" value="MCP"/>
</dbReference>
<accession>A0ABM1E6B8</accession>
<feature type="repeat" description="Solcar" evidence="8">
    <location>
        <begin position="212"/>
        <end position="297"/>
    </location>
</feature>
<evidence type="ECO:0000313" key="10">
    <source>
        <dbReference type="Proteomes" id="UP000695022"/>
    </source>
</evidence>
<keyword evidence="10" id="KW-1185">Reference proteome</keyword>
<gene>
    <name evidence="11 12" type="primary">LOC106809246</name>
</gene>
<dbReference type="RefSeq" id="XP_014667738.1">
    <property type="nucleotide sequence ID" value="XM_014812252.1"/>
</dbReference>
<evidence type="ECO:0000256" key="7">
    <source>
        <dbReference type="ARBA" id="ARBA00023136"/>
    </source>
</evidence>
<dbReference type="PROSITE" id="PS50920">
    <property type="entry name" value="SOLCAR"/>
    <property type="match status" value="3"/>
</dbReference>
<keyword evidence="5" id="KW-0677">Repeat</keyword>
<evidence type="ECO:0000313" key="12">
    <source>
        <dbReference type="RefSeq" id="XP_014667739.1"/>
    </source>
</evidence>
<keyword evidence="4 8" id="KW-0812">Transmembrane</keyword>
<keyword evidence="3 9" id="KW-0813">Transport</keyword>